<dbReference type="PROSITE" id="PS51257">
    <property type="entry name" value="PROKAR_LIPOPROTEIN"/>
    <property type="match status" value="1"/>
</dbReference>
<dbReference type="RefSeq" id="WP_257512868.1">
    <property type="nucleotide sequence ID" value="NZ_JANKHG010000026.1"/>
</dbReference>
<keyword evidence="1" id="KW-0449">Lipoprotein</keyword>
<protein>
    <submittedName>
        <fullName evidence="1">DUF6279 family lipoprotein</fullName>
    </submittedName>
</protein>
<comment type="caution">
    <text evidence="1">The sequence shown here is derived from an EMBL/GenBank/DDBJ whole genome shotgun (WGS) entry which is preliminary data.</text>
</comment>
<dbReference type="Pfam" id="PF19795">
    <property type="entry name" value="DUF6279"/>
    <property type="match status" value="1"/>
</dbReference>
<keyword evidence="2" id="KW-1185">Reference proteome</keyword>
<evidence type="ECO:0000313" key="1">
    <source>
        <dbReference type="EMBL" id="MCR2747649.1"/>
    </source>
</evidence>
<gene>
    <name evidence="1" type="ORF">NSP04_13445</name>
</gene>
<dbReference type="EMBL" id="JANKHG010000026">
    <property type="protein sequence ID" value="MCR2747649.1"/>
    <property type="molecule type" value="Genomic_DNA"/>
</dbReference>
<organism evidence="1 2">
    <name type="scientific">Limnobacter parvus</name>
    <dbReference type="NCBI Taxonomy" id="2939690"/>
    <lineage>
        <taxon>Bacteria</taxon>
        <taxon>Pseudomonadati</taxon>
        <taxon>Pseudomonadota</taxon>
        <taxon>Betaproteobacteria</taxon>
        <taxon>Burkholderiales</taxon>
        <taxon>Burkholderiaceae</taxon>
        <taxon>Limnobacter</taxon>
    </lineage>
</organism>
<reference evidence="1" key="1">
    <citation type="submission" date="2022-07" db="EMBL/GenBank/DDBJ databases">
        <authorList>
            <person name="Xamxidin M."/>
        </authorList>
    </citation>
    <scope>NUCLEOTIDE SEQUENCE</scope>
    <source>
        <strain evidence="1">YS8-69</strain>
    </source>
</reference>
<accession>A0ABT1XNH0</accession>
<dbReference type="Proteomes" id="UP001165267">
    <property type="component" value="Unassembled WGS sequence"/>
</dbReference>
<name>A0ABT1XNH0_9BURK</name>
<proteinExistence type="predicted"/>
<sequence length="295" mass="33433">MKFGIRTRGFILLASVLLLGACSAIKLGYNNSVTFAHTYLSNKIDFDDTQSALLRTSLTELVQWHRSNELPKLAQELQVVQTALTASNSKVEPVTTAQVQALNQTVRTSLRRTANQAAPLIAKNMLGFYPHQIPEIEAALKKSNEKYREERLPSNPDKRTEQSAERMAERFERWLGNLNKQQLALIDNWAKNRSNNPETWFQKRLERQQRFMVLANQAANRQIDQNTLSQQIAALLNDWQNPANASEKRESEMRQQATIALIVDVLNVADSKQRSNAAERAAGWAEDFQILASSN</sequence>
<evidence type="ECO:0000313" key="2">
    <source>
        <dbReference type="Proteomes" id="UP001165267"/>
    </source>
</evidence>